<evidence type="ECO:0000313" key="1">
    <source>
        <dbReference type="EMBL" id="OGG87175.1"/>
    </source>
</evidence>
<protein>
    <submittedName>
        <fullName evidence="1">Uncharacterized protein</fullName>
    </submittedName>
</protein>
<comment type="caution">
    <text evidence="1">The sequence shown here is derived from an EMBL/GenBank/DDBJ whole genome shotgun (WGS) entry which is preliminary data.</text>
</comment>
<dbReference type="EMBL" id="MFMO01000035">
    <property type="protein sequence ID" value="OGG87175.1"/>
    <property type="molecule type" value="Genomic_DNA"/>
</dbReference>
<gene>
    <name evidence="1" type="ORF">A3H15_00025</name>
</gene>
<name>A0A1F6FMU9_9BACT</name>
<reference evidence="1 2" key="1">
    <citation type="journal article" date="2016" name="Nat. Commun.">
        <title>Thousands of microbial genomes shed light on interconnected biogeochemical processes in an aquifer system.</title>
        <authorList>
            <person name="Anantharaman K."/>
            <person name="Brown C.T."/>
            <person name="Hug L.A."/>
            <person name="Sharon I."/>
            <person name="Castelle C.J."/>
            <person name="Probst A.J."/>
            <person name="Thomas B.C."/>
            <person name="Singh A."/>
            <person name="Wilkins M.J."/>
            <person name="Karaoz U."/>
            <person name="Brodie E.L."/>
            <person name="Williams K.H."/>
            <person name="Hubbard S.S."/>
            <person name="Banfield J.F."/>
        </authorList>
    </citation>
    <scope>NUCLEOTIDE SEQUENCE [LARGE SCALE GENOMIC DNA]</scope>
</reference>
<dbReference type="Proteomes" id="UP000177968">
    <property type="component" value="Unassembled WGS sequence"/>
</dbReference>
<dbReference type="AlphaFoldDB" id="A0A1F6FMU9"/>
<accession>A0A1F6FMU9</accession>
<organism evidence="1 2">
    <name type="scientific">Candidatus Kaiserbacteria bacterium RIFCSPLOWO2_12_FULL_50_28</name>
    <dbReference type="NCBI Taxonomy" id="1798527"/>
    <lineage>
        <taxon>Bacteria</taxon>
        <taxon>Candidatus Kaiseribacteriota</taxon>
    </lineage>
</organism>
<proteinExistence type="predicted"/>
<evidence type="ECO:0000313" key="2">
    <source>
        <dbReference type="Proteomes" id="UP000177968"/>
    </source>
</evidence>
<sequence>MGEIIKVDFRGKKKVEKGPEKRKVEDRSNSTLELENLRKQERDSFVNALVSEWRAQPSKTREDSKIHKAFVAKYTMKNLETLLDKHRSKAGTYNAAYMYEVAVEYLRRLKESSSPDALEDNLRPLHGVALKMLTALDNLVEEKPELEIRQMEVNAEKQKFLDMEREDGVKALEEKIRMAKNESLRGAWEERTKIESLLGLLYAYLRIS</sequence>